<evidence type="ECO:0000313" key="1">
    <source>
        <dbReference type="EMBL" id="CAB4129421.1"/>
    </source>
</evidence>
<accession>A0A6J5L528</accession>
<reference evidence="1" key="1">
    <citation type="submission" date="2020-04" db="EMBL/GenBank/DDBJ databases">
        <authorList>
            <person name="Chiriac C."/>
            <person name="Salcher M."/>
            <person name="Ghai R."/>
            <person name="Kavagutti S V."/>
        </authorList>
    </citation>
    <scope>NUCLEOTIDE SEQUENCE</scope>
</reference>
<protein>
    <submittedName>
        <fullName evidence="1">Uncharacterized protein</fullName>
    </submittedName>
</protein>
<dbReference type="EMBL" id="LR796237">
    <property type="protein sequence ID" value="CAB4129421.1"/>
    <property type="molecule type" value="Genomic_DNA"/>
</dbReference>
<name>A0A6J5L528_9CAUD</name>
<sequence length="132" mass="13470">MGRPLKLTKTVDSTLKVGVIGDTAQPGTQIQVTAFIPGGTAPVTGYIVKQIGSRRFKVTTADGTGICTLTTDAVVEGTCSITATTEAGATFSVSKITAKRVSDAGGQNQFLWTFGAAKANTIPFATVTLASA</sequence>
<organism evidence="1">
    <name type="scientific">uncultured Caudovirales phage</name>
    <dbReference type="NCBI Taxonomy" id="2100421"/>
    <lineage>
        <taxon>Viruses</taxon>
        <taxon>Duplodnaviria</taxon>
        <taxon>Heunggongvirae</taxon>
        <taxon>Uroviricota</taxon>
        <taxon>Caudoviricetes</taxon>
        <taxon>Peduoviridae</taxon>
        <taxon>Maltschvirus</taxon>
        <taxon>Maltschvirus maltsch</taxon>
    </lineage>
</organism>
<gene>
    <name evidence="1" type="ORF">UFOVP116_2</name>
</gene>
<proteinExistence type="predicted"/>